<dbReference type="CDD" id="cd00209">
    <property type="entry name" value="DHFR"/>
    <property type="match status" value="1"/>
</dbReference>
<comment type="similarity">
    <text evidence="2 8 9">Belongs to the dihydrofolate reductase family.</text>
</comment>
<dbReference type="EC" id="1.5.1.3" evidence="3 8"/>
<dbReference type="SUPFAM" id="SSF53597">
    <property type="entry name" value="Dihydrofolate reductase-like"/>
    <property type="match status" value="1"/>
</dbReference>
<evidence type="ECO:0000256" key="2">
    <source>
        <dbReference type="ARBA" id="ARBA00009539"/>
    </source>
</evidence>
<dbReference type="Gene3D" id="3.40.430.10">
    <property type="entry name" value="Dihydrofolate Reductase, subunit A"/>
    <property type="match status" value="1"/>
</dbReference>
<dbReference type="FunFam" id="3.40.430.10:FF:000001">
    <property type="entry name" value="Dihydrofolate reductase"/>
    <property type="match status" value="1"/>
</dbReference>
<reference evidence="11" key="1">
    <citation type="submission" date="2020-10" db="EMBL/GenBank/DDBJ databases">
        <authorList>
            <person name="Gilroy R."/>
        </authorList>
    </citation>
    <scope>NUCLEOTIDE SEQUENCE</scope>
    <source>
        <strain evidence="11">3924</strain>
    </source>
</reference>
<comment type="catalytic activity">
    <reaction evidence="8">
        <text>(6S)-5,6,7,8-tetrahydrofolate + NADP(+) = 7,8-dihydrofolate + NADPH + H(+)</text>
        <dbReference type="Rhea" id="RHEA:15009"/>
        <dbReference type="ChEBI" id="CHEBI:15378"/>
        <dbReference type="ChEBI" id="CHEBI:57451"/>
        <dbReference type="ChEBI" id="CHEBI:57453"/>
        <dbReference type="ChEBI" id="CHEBI:57783"/>
        <dbReference type="ChEBI" id="CHEBI:58349"/>
        <dbReference type="EC" id="1.5.1.3"/>
    </reaction>
</comment>
<dbReference type="PANTHER" id="PTHR48069">
    <property type="entry name" value="DIHYDROFOLATE REDUCTASE"/>
    <property type="match status" value="1"/>
</dbReference>
<dbReference type="PRINTS" id="PR00070">
    <property type="entry name" value="DHFR"/>
</dbReference>
<comment type="function">
    <text evidence="7 8">Key enzyme in folate metabolism. Catalyzes an essential reaction for de novo glycine and purine synthesis, and for DNA precursor synthesis.</text>
</comment>
<evidence type="ECO:0000256" key="6">
    <source>
        <dbReference type="ARBA" id="ARBA00023002"/>
    </source>
</evidence>
<evidence type="ECO:0000256" key="4">
    <source>
        <dbReference type="ARBA" id="ARBA00022563"/>
    </source>
</evidence>
<dbReference type="GO" id="GO:0070401">
    <property type="term" value="F:NADP+ binding"/>
    <property type="evidence" value="ECO:0007669"/>
    <property type="project" value="UniProtKB-ARBA"/>
</dbReference>
<evidence type="ECO:0000259" key="10">
    <source>
        <dbReference type="PROSITE" id="PS51330"/>
    </source>
</evidence>
<sequence length="170" mass="19276">MISIIVAIDDNNGIGRGNSLPWHLSDDLKRFKAITTGHTVIMGRNTWLSLPVRPLKNRRNIVISRTMPEGDGYEIARSPEEALALCPAHDTAYIMGGGAVYREMMPFAGELIVTRVMKSFDADTFFPDISPDEWEIKEESETLHDDKSGLDYRYVTYRRRNTRPTTERAG</sequence>
<dbReference type="GO" id="GO:0046654">
    <property type="term" value="P:tetrahydrofolate biosynthetic process"/>
    <property type="evidence" value="ECO:0007669"/>
    <property type="project" value="InterPro"/>
</dbReference>
<evidence type="ECO:0000256" key="7">
    <source>
        <dbReference type="ARBA" id="ARBA00025067"/>
    </source>
</evidence>
<dbReference type="GO" id="GO:0005829">
    <property type="term" value="C:cytosol"/>
    <property type="evidence" value="ECO:0007669"/>
    <property type="project" value="TreeGrafter"/>
</dbReference>
<dbReference type="EMBL" id="JADIMV010000101">
    <property type="protein sequence ID" value="MBO8440170.1"/>
    <property type="molecule type" value="Genomic_DNA"/>
</dbReference>
<dbReference type="InterPro" id="IPR001796">
    <property type="entry name" value="DHFR_dom"/>
</dbReference>
<dbReference type="PROSITE" id="PS00075">
    <property type="entry name" value="DHFR_1"/>
    <property type="match status" value="1"/>
</dbReference>
<keyword evidence="5 8" id="KW-0521">NADP</keyword>
<comment type="caution">
    <text evidence="11">The sequence shown here is derived from an EMBL/GenBank/DDBJ whole genome shotgun (WGS) entry which is preliminary data.</text>
</comment>
<evidence type="ECO:0000256" key="3">
    <source>
        <dbReference type="ARBA" id="ARBA00012856"/>
    </source>
</evidence>
<evidence type="ECO:0000313" key="12">
    <source>
        <dbReference type="Proteomes" id="UP000712007"/>
    </source>
</evidence>
<proteinExistence type="inferred from homology"/>
<evidence type="ECO:0000256" key="5">
    <source>
        <dbReference type="ARBA" id="ARBA00022857"/>
    </source>
</evidence>
<keyword evidence="4 8" id="KW-0554">One-carbon metabolism</keyword>
<dbReference type="PROSITE" id="PS51330">
    <property type="entry name" value="DHFR_2"/>
    <property type="match status" value="1"/>
</dbReference>
<accession>A0A940DK68</accession>
<dbReference type="GO" id="GO:0004146">
    <property type="term" value="F:dihydrofolate reductase activity"/>
    <property type="evidence" value="ECO:0007669"/>
    <property type="project" value="UniProtKB-EC"/>
</dbReference>
<keyword evidence="6 8" id="KW-0560">Oxidoreductase</keyword>
<dbReference type="Pfam" id="PF00186">
    <property type="entry name" value="DHFR_1"/>
    <property type="match status" value="1"/>
</dbReference>
<dbReference type="GO" id="GO:0046655">
    <property type="term" value="P:folic acid metabolic process"/>
    <property type="evidence" value="ECO:0007669"/>
    <property type="project" value="TreeGrafter"/>
</dbReference>
<dbReference type="InterPro" id="IPR024072">
    <property type="entry name" value="DHFR-like_dom_sf"/>
</dbReference>
<evidence type="ECO:0000313" key="11">
    <source>
        <dbReference type="EMBL" id="MBO8440170.1"/>
    </source>
</evidence>
<gene>
    <name evidence="11" type="ORF">IAC51_05910</name>
</gene>
<comment type="pathway">
    <text evidence="1 8">Cofactor biosynthesis; tetrahydrofolate biosynthesis; 5,6,7,8-tetrahydrofolate from 7,8-dihydrofolate: step 1/1.</text>
</comment>
<name>A0A940DK68_9BACT</name>
<dbReference type="GO" id="GO:0006730">
    <property type="term" value="P:one-carbon metabolic process"/>
    <property type="evidence" value="ECO:0007669"/>
    <property type="project" value="UniProtKB-KW"/>
</dbReference>
<evidence type="ECO:0000256" key="8">
    <source>
        <dbReference type="PIRNR" id="PIRNR000194"/>
    </source>
</evidence>
<feature type="domain" description="DHFR" evidence="10">
    <location>
        <begin position="1"/>
        <end position="159"/>
    </location>
</feature>
<dbReference type="PANTHER" id="PTHR48069:SF3">
    <property type="entry name" value="DIHYDROFOLATE REDUCTASE"/>
    <property type="match status" value="1"/>
</dbReference>
<protein>
    <recommendedName>
        <fullName evidence="3 8">Dihydrofolate reductase</fullName>
        <ecNumber evidence="3 8">1.5.1.3</ecNumber>
    </recommendedName>
</protein>
<dbReference type="InterPro" id="IPR012259">
    <property type="entry name" value="DHFR"/>
</dbReference>
<organism evidence="11 12">
    <name type="scientific">Candidatus Aphodosoma intestinipullorum</name>
    <dbReference type="NCBI Taxonomy" id="2840674"/>
    <lineage>
        <taxon>Bacteria</taxon>
        <taxon>Pseudomonadati</taxon>
        <taxon>Bacteroidota</taxon>
        <taxon>Bacteroidia</taxon>
        <taxon>Bacteroidales</taxon>
        <taxon>Candidatus Aphodosoma</taxon>
    </lineage>
</organism>
<dbReference type="PIRSF" id="PIRSF000194">
    <property type="entry name" value="DHFR"/>
    <property type="match status" value="1"/>
</dbReference>
<evidence type="ECO:0000256" key="1">
    <source>
        <dbReference type="ARBA" id="ARBA00004903"/>
    </source>
</evidence>
<dbReference type="Proteomes" id="UP000712007">
    <property type="component" value="Unassembled WGS sequence"/>
</dbReference>
<dbReference type="InterPro" id="IPR017925">
    <property type="entry name" value="DHFR_CS"/>
</dbReference>
<dbReference type="GO" id="GO:0046452">
    <property type="term" value="P:dihydrofolate metabolic process"/>
    <property type="evidence" value="ECO:0007669"/>
    <property type="project" value="TreeGrafter"/>
</dbReference>
<evidence type="ECO:0000256" key="9">
    <source>
        <dbReference type="RuleBase" id="RU004474"/>
    </source>
</evidence>
<reference evidence="11" key="2">
    <citation type="journal article" date="2021" name="PeerJ">
        <title>Extensive microbial diversity within the chicken gut microbiome revealed by metagenomics and culture.</title>
        <authorList>
            <person name="Gilroy R."/>
            <person name="Ravi A."/>
            <person name="Getino M."/>
            <person name="Pursley I."/>
            <person name="Horton D.L."/>
            <person name="Alikhan N.F."/>
            <person name="Baker D."/>
            <person name="Gharbi K."/>
            <person name="Hall N."/>
            <person name="Watson M."/>
            <person name="Adriaenssens E.M."/>
            <person name="Foster-Nyarko E."/>
            <person name="Jarju S."/>
            <person name="Secka A."/>
            <person name="Antonio M."/>
            <person name="Oren A."/>
            <person name="Chaudhuri R.R."/>
            <person name="La Ragione R."/>
            <person name="Hildebrand F."/>
            <person name="Pallen M.J."/>
        </authorList>
    </citation>
    <scope>NUCLEOTIDE SEQUENCE</scope>
    <source>
        <strain evidence="11">3924</strain>
    </source>
</reference>
<dbReference type="AlphaFoldDB" id="A0A940DK68"/>